<feature type="non-terminal residue" evidence="1">
    <location>
        <position position="1"/>
    </location>
</feature>
<organism evidence="1">
    <name type="scientific">marine sediment metagenome</name>
    <dbReference type="NCBI Taxonomy" id="412755"/>
    <lineage>
        <taxon>unclassified sequences</taxon>
        <taxon>metagenomes</taxon>
        <taxon>ecological metagenomes</taxon>
    </lineage>
</organism>
<comment type="caution">
    <text evidence="1">The sequence shown here is derived from an EMBL/GenBank/DDBJ whole genome shotgun (WGS) entry which is preliminary data.</text>
</comment>
<protein>
    <submittedName>
        <fullName evidence="1">Uncharacterized protein</fullName>
    </submittedName>
</protein>
<name>A0A0F9EFJ7_9ZZZZ</name>
<accession>A0A0F9EFJ7</accession>
<dbReference type="EMBL" id="LAZR01025181">
    <property type="protein sequence ID" value="KKL72734.1"/>
    <property type="molecule type" value="Genomic_DNA"/>
</dbReference>
<evidence type="ECO:0000313" key="1">
    <source>
        <dbReference type="EMBL" id="KKL72734.1"/>
    </source>
</evidence>
<proteinExistence type="predicted"/>
<sequence>IAIPALTAGKWDRVHIDLAAPENDTAIISVGLFQNSTDLGAFTLHIDDVRLDYKYWYMATGETFIQSTIANAYAEFLQIVHGTTPTLYLGAAPNEVRAATDPTNAGSWGTITEIGDHSADITEFVEWQGLLYVMKEDFPYYIDGSGNVQDDVAHELETEKATTSGKNTMIWHNKLYTQAGDQTLLEATTGGVNTFRSPADFITNDSNFTGKIQALAHDTYYLYAIVDNSAKVEILAGRLEAIEGTTEWVWHPIQEITLAGCETAYVSTVVQKRMWISSTSSSDALYYLPLPATYGNIESDANASFKTGGYFETPWLHGDFRSESKAWIKMTLTMGHSYNANDYFTVKYKKLGDSSWTTIGDFAGNETSMIQTKFIDTTGKPFSPMMKFQFTGVTGSTSRTPVLLNYDIRAVMYPPIRKLIHCVVRCADEILTNDGMVDKNMYDRIKATLDNARNNAKWAIPIKDIVGDGINVKFLPVPRSLQRMLPTKKEKGRRNQEREYHLLMLGVPLS</sequence>
<reference evidence="1" key="1">
    <citation type="journal article" date="2015" name="Nature">
        <title>Complex archaea that bridge the gap between prokaryotes and eukaryotes.</title>
        <authorList>
            <person name="Spang A."/>
            <person name="Saw J.H."/>
            <person name="Jorgensen S.L."/>
            <person name="Zaremba-Niedzwiedzka K."/>
            <person name="Martijn J."/>
            <person name="Lind A.E."/>
            <person name="van Eijk R."/>
            <person name="Schleper C."/>
            <person name="Guy L."/>
            <person name="Ettema T.J."/>
        </authorList>
    </citation>
    <scope>NUCLEOTIDE SEQUENCE</scope>
</reference>
<dbReference type="AlphaFoldDB" id="A0A0F9EFJ7"/>
<gene>
    <name evidence="1" type="ORF">LCGC14_2081970</name>
</gene>